<dbReference type="InterPro" id="IPR010982">
    <property type="entry name" value="Lambda_DNA-bd_dom_sf"/>
</dbReference>
<dbReference type="OrthoDB" id="9803256at2"/>
<keyword evidence="1" id="KW-0805">Transcription regulation</keyword>
<dbReference type="EMBL" id="LRRQ01000171">
    <property type="protein sequence ID" value="OAM87417.1"/>
    <property type="molecule type" value="Genomic_DNA"/>
</dbReference>
<dbReference type="SMART" id="SM00354">
    <property type="entry name" value="HTH_LACI"/>
    <property type="match status" value="1"/>
</dbReference>
<keyword evidence="2" id="KW-0238">DNA-binding</keyword>
<dbReference type="PROSITE" id="PS50932">
    <property type="entry name" value="HTH_LACI_2"/>
    <property type="match status" value="1"/>
</dbReference>
<sequence length="342" mass="36704">MKPHQTNSLKGIAKKFGVSVSTVSRVLSGQAEKYRIGAETARTIAEFARKENFTPNPIAKGLRLRRTNTIGLVIADVINPFFAGIASEIANATRNLGYSLILSDSKGDLTLEKQAVELLWQRQVDGMIVCPASESFEHLARYAKERRALVLVDQVSPEIGLPYVTSDNFAAGKMATAHLLEHGHKRIACLQGRPTTITSRLRVQGYAAALAGRGIAFDPAIVVGDSFDEQGGYLDTKLLLQSGRDVTAILALSDPLALGALRALAEAGRRVPDDISIVAFDDQPYMAHLASPLTAIAQASLEMGAAAVKILIERMRAPDAVTTGGGVLLPVSLIPRKSVRRM</sequence>
<dbReference type="PANTHER" id="PTHR30146">
    <property type="entry name" value="LACI-RELATED TRANSCRIPTIONAL REPRESSOR"/>
    <property type="match status" value="1"/>
</dbReference>
<dbReference type="CDD" id="cd01392">
    <property type="entry name" value="HTH_LacI"/>
    <property type="match status" value="1"/>
</dbReference>
<organism evidence="5 6">
    <name type="scientific">Termitidicoccus mucosus</name>
    <dbReference type="NCBI Taxonomy" id="1184151"/>
    <lineage>
        <taxon>Bacteria</taxon>
        <taxon>Pseudomonadati</taxon>
        <taxon>Verrucomicrobiota</taxon>
        <taxon>Opitutia</taxon>
        <taxon>Opitutales</taxon>
        <taxon>Opitutaceae</taxon>
        <taxon>Termitidicoccus</taxon>
    </lineage>
</organism>
<evidence type="ECO:0000256" key="3">
    <source>
        <dbReference type="ARBA" id="ARBA00023163"/>
    </source>
</evidence>
<keyword evidence="6" id="KW-1185">Reference proteome</keyword>
<proteinExistence type="predicted"/>
<keyword evidence="3" id="KW-0804">Transcription</keyword>
<dbReference type="Gene3D" id="3.40.50.2300">
    <property type="match status" value="2"/>
</dbReference>
<dbReference type="CDD" id="cd06267">
    <property type="entry name" value="PBP1_LacI_sugar_binding-like"/>
    <property type="match status" value="1"/>
</dbReference>
<dbReference type="Gene3D" id="1.10.260.40">
    <property type="entry name" value="lambda repressor-like DNA-binding domains"/>
    <property type="match status" value="1"/>
</dbReference>
<dbReference type="Proteomes" id="UP000078486">
    <property type="component" value="Unassembled WGS sequence"/>
</dbReference>
<feature type="domain" description="HTH lacI-type" evidence="4">
    <location>
        <begin position="12"/>
        <end position="64"/>
    </location>
</feature>
<evidence type="ECO:0000313" key="6">
    <source>
        <dbReference type="Proteomes" id="UP000078486"/>
    </source>
</evidence>
<dbReference type="InterPro" id="IPR001761">
    <property type="entry name" value="Peripla_BP/Lac1_sug-bd_dom"/>
</dbReference>
<evidence type="ECO:0000259" key="4">
    <source>
        <dbReference type="PROSITE" id="PS50932"/>
    </source>
</evidence>
<accession>A0A178IE37</accession>
<dbReference type="RefSeq" id="WP_068772613.1">
    <property type="nucleotide sequence ID" value="NZ_CP109796.1"/>
</dbReference>
<dbReference type="InterPro" id="IPR000843">
    <property type="entry name" value="HTH_LacI"/>
</dbReference>
<dbReference type="InterPro" id="IPR028082">
    <property type="entry name" value="Peripla_BP_I"/>
</dbReference>
<comment type="caution">
    <text evidence="5">The sequence shown here is derived from an EMBL/GenBank/DDBJ whole genome shotgun (WGS) entry which is preliminary data.</text>
</comment>
<dbReference type="STRING" id="1184151.AW736_22885"/>
<reference evidence="5 6" key="1">
    <citation type="submission" date="2016-01" db="EMBL/GenBank/DDBJ databases">
        <title>High potential of lignocellulose degradation of a new Verrucomicrobia species.</title>
        <authorList>
            <person name="Wang Y."/>
            <person name="Shi Y."/>
            <person name="Qiu Z."/>
            <person name="Liu S."/>
            <person name="Yang H."/>
        </authorList>
    </citation>
    <scope>NUCLEOTIDE SEQUENCE [LARGE SCALE GENOMIC DNA]</scope>
    <source>
        <strain evidence="5 6">TSB47</strain>
    </source>
</reference>
<dbReference type="PANTHER" id="PTHR30146:SF109">
    <property type="entry name" value="HTH-TYPE TRANSCRIPTIONAL REGULATOR GALS"/>
    <property type="match status" value="1"/>
</dbReference>
<dbReference type="GO" id="GO:0000976">
    <property type="term" value="F:transcription cis-regulatory region binding"/>
    <property type="evidence" value="ECO:0007669"/>
    <property type="project" value="TreeGrafter"/>
</dbReference>
<dbReference type="SUPFAM" id="SSF47413">
    <property type="entry name" value="lambda repressor-like DNA-binding domains"/>
    <property type="match status" value="1"/>
</dbReference>
<evidence type="ECO:0000313" key="5">
    <source>
        <dbReference type="EMBL" id="OAM87417.1"/>
    </source>
</evidence>
<dbReference type="SUPFAM" id="SSF53822">
    <property type="entry name" value="Periplasmic binding protein-like I"/>
    <property type="match status" value="1"/>
</dbReference>
<dbReference type="Pfam" id="PF00356">
    <property type="entry name" value="LacI"/>
    <property type="match status" value="1"/>
</dbReference>
<dbReference type="GO" id="GO:0003700">
    <property type="term" value="F:DNA-binding transcription factor activity"/>
    <property type="evidence" value="ECO:0007669"/>
    <property type="project" value="TreeGrafter"/>
</dbReference>
<evidence type="ECO:0000256" key="2">
    <source>
        <dbReference type="ARBA" id="ARBA00023125"/>
    </source>
</evidence>
<protein>
    <recommendedName>
        <fullName evidence="4">HTH lacI-type domain-containing protein</fullName>
    </recommendedName>
</protein>
<gene>
    <name evidence="5" type="ORF">AW736_22885</name>
</gene>
<name>A0A178IE37_9BACT</name>
<evidence type="ECO:0000256" key="1">
    <source>
        <dbReference type="ARBA" id="ARBA00023015"/>
    </source>
</evidence>
<dbReference type="AlphaFoldDB" id="A0A178IE37"/>
<dbReference type="Pfam" id="PF00532">
    <property type="entry name" value="Peripla_BP_1"/>
    <property type="match status" value="1"/>
</dbReference>